<keyword evidence="2" id="KW-1185">Reference proteome</keyword>
<protein>
    <submittedName>
        <fullName evidence="1">2-methylfumaryl-CoA isomerase</fullName>
        <ecNumber evidence="1">5.4.1.3</ecNumber>
    </submittedName>
</protein>
<dbReference type="InterPro" id="IPR003673">
    <property type="entry name" value="CoA-Trfase_fam_III"/>
</dbReference>
<dbReference type="Proteomes" id="UP000548867">
    <property type="component" value="Unassembled WGS sequence"/>
</dbReference>
<dbReference type="GO" id="GO:0016853">
    <property type="term" value="F:isomerase activity"/>
    <property type="evidence" value="ECO:0007669"/>
    <property type="project" value="UniProtKB-KW"/>
</dbReference>
<dbReference type="RefSeq" id="WP_183626952.1">
    <property type="nucleotide sequence ID" value="NZ_JACIDX010000011.1"/>
</dbReference>
<dbReference type="InterPro" id="IPR050509">
    <property type="entry name" value="CoA-transferase_III"/>
</dbReference>
<dbReference type="AlphaFoldDB" id="A0A7W6CIJ4"/>
<gene>
    <name evidence="1" type="ORF">GGR38_003042</name>
</gene>
<reference evidence="1 2" key="1">
    <citation type="submission" date="2020-08" db="EMBL/GenBank/DDBJ databases">
        <title>Genomic Encyclopedia of Type Strains, Phase IV (KMG-IV): sequencing the most valuable type-strain genomes for metagenomic binning, comparative biology and taxonomic classification.</title>
        <authorList>
            <person name="Goeker M."/>
        </authorList>
    </citation>
    <scope>NUCLEOTIDE SEQUENCE [LARGE SCALE GENOMIC DNA]</scope>
    <source>
        <strain evidence="1 2">DSM 27057</strain>
    </source>
</reference>
<dbReference type="PANTHER" id="PTHR48228:SF5">
    <property type="entry name" value="ALPHA-METHYLACYL-COA RACEMASE"/>
    <property type="match status" value="1"/>
</dbReference>
<dbReference type="PANTHER" id="PTHR48228">
    <property type="entry name" value="SUCCINYL-COA--D-CITRAMALATE COA-TRANSFERASE"/>
    <property type="match status" value="1"/>
</dbReference>
<evidence type="ECO:0000313" key="2">
    <source>
        <dbReference type="Proteomes" id="UP000548867"/>
    </source>
</evidence>
<dbReference type="EMBL" id="JACIDX010000011">
    <property type="protein sequence ID" value="MBB3956085.1"/>
    <property type="molecule type" value="Genomic_DNA"/>
</dbReference>
<dbReference type="Pfam" id="PF02515">
    <property type="entry name" value="CoA_transf_3"/>
    <property type="match status" value="1"/>
</dbReference>
<sequence length="402" mass="42263">MYDLLNGLRVVEGAAFIAGPSAGLHMAQMGAEVIRFDAIGGGPDYRRWPLAPDGSSLYWEGLNKGKKSIAIDLGRPEGRELAVALATAPGDQGGVFLTNYPVKGFLSHEALKARREDIITVRVMGWADGSPAVDYTINAAVGVPQMTGPADDPRPVNHVLPAWDLLGGAYAAFAAASALLRRRASGVGAEIRVPLSDLAASSLSHLGQVAEVLTGGDRPRMGNDLFGAFGRDFVTADGQRLIVVAITPRQWTGLLKVLDLSEAVGAIEAALGVSFARDEGARFTHRAALFPLFEAAFAKRDAEALIPAFDAGGVTWGQYQSLHQAVTHDPRLFTANPLFQSLTHPSGLTYPASGPAATLADEARMALTPAPRLGQHTDEVLAQVLGLDGGAIGRLHDEGLVA</sequence>
<proteinExistence type="predicted"/>
<accession>A0A7W6CIJ4</accession>
<dbReference type="SUPFAM" id="SSF89796">
    <property type="entry name" value="CoA-transferase family III (CaiB/BaiF)"/>
    <property type="match status" value="1"/>
</dbReference>
<name>A0A7W6CIJ4_9SPHN</name>
<dbReference type="InterPro" id="IPR023606">
    <property type="entry name" value="CoA-Trfase_III_dom_1_sf"/>
</dbReference>
<dbReference type="EC" id="5.4.1.3" evidence="1"/>
<comment type="caution">
    <text evidence="1">The sequence shown here is derived from an EMBL/GenBank/DDBJ whole genome shotgun (WGS) entry which is preliminary data.</text>
</comment>
<evidence type="ECO:0000313" key="1">
    <source>
        <dbReference type="EMBL" id="MBB3956085.1"/>
    </source>
</evidence>
<dbReference type="Gene3D" id="3.30.1540.10">
    <property type="entry name" value="formyl-coa transferase, domain 3"/>
    <property type="match status" value="1"/>
</dbReference>
<organism evidence="1 2">
    <name type="scientific">Novosphingobium sediminicola</name>
    <dbReference type="NCBI Taxonomy" id="563162"/>
    <lineage>
        <taxon>Bacteria</taxon>
        <taxon>Pseudomonadati</taxon>
        <taxon>Pseudomonadota</taxon>
        <taxon>Alphaproteobacteria</taxon>
        <taxon>Sphingomonadales</taxon>
        <taxon>Sphingomonadaceae</taxon>
        <taxon>Novosphingobium</taxon>
    </lineage>
</organism>
<keyword evidence="1" id="KW-0413">Isomerase</keyword>
<dbReference type="InterPro" id="IPR044855">
    <property type="entry name" value="CoA-Trfase_III_dom3_sf"/>
</dbReference>
<dbReference type="Gene3D" id="3.40.50.10540">
    <property type="entry name" value="Crotonobetainyl-coa:carnitine coa-transferase, domain 1"/>
    <property type="match status" value="1"/>
</dbReference>